<feature type="domain" description="G-patch" evidence="6">
    <location>
        <begin position="241"/>
        <end position="287"/>
    </location>
</feature>
<evidence type="ECO:0000259" key="6">
    <source>
        <dbReference type="PROSITE" id="PS50174"/>
    </source>
</evidence>
<feature type="compositionally biased region" description="Basic and acidic residues" evidence="5">
    <location>
        <begin position="353"/>
        <end position="453"/>
    </location>
</feature>
<feature type="compositionally biased region" description="Low complexity" evidence="5">
    <location>
        <begin position="10"/>
        <end position="21"/>
    </location>
</feature>
<feature type="region of interest" description="Disordered" evidence="5">
    <location>
        <begin position="343"/>
        <end position="453"/>
    </location>
</feature>
<protein>
    <recommendedName>
        <fullName evidence="4">Pre-mRNA-splicing factor</fullName>
    </recommendedName>
</protein>
<proteinExistence type="inferred from homology"/>
<keyword evidence="3 4" id="KW-0539">Nucleus</keyword>
<comment type="similarity">
    <text evidence="2 4">Belongs to the SPP2 family.</text>
</comment>
<dbReference type="InterPro" id="IPR045166">
    <property type="entry name" value="Spp2-like"/>
</dbReference>
<evidence type="ECO:0000256" key="2">
    <source>
        <dbReference type="ARBA" id="ARBA00008576"/>
    </source>
</evidence>
<feature type="compositionally biased region" description="Basic and acidic residues" evidence="5">
    <location>
        <begin position="95"/>
        <end position="104"/>
    </location>
</feature>
<keyword evidence="4" id="KW-0747">Spliceosome</keyword>
<keyword evidence="8" id="KW-1185">Reference proteome</keyword>
<evidence type="ECO:0000256" key="4">
    <source>
        <dbReference type="RuleBase" id="RU369096"/>
    </source>
</evidence>
<evidence type="ECO:0000256" key="5">
    <source>
        <dbReference type="SAM" id="MobiDB-lite"/>
    </source>
</evidence>
<reference evidence="7 8" key="1">
    <citation type="submission" date="2024-02" db="EMBL/GenBank/DDBJ databases">
        <title>Discinaceae phylogenomics.</title>
        <authorList>
            <person name="Dirks A.C."/>
            <person name="James T.Y."/>
        </authorList>
    </citation>
    <scope>NUCLEOTIDE SEQUENCE [LARGE SCALE GENOMIC DNA]</scope>
    <source>
        <strain evidence="7 8">ACD0624</strain>
    </source>
</reference>
<dbReference type="PANTHER" id="PTHR15818">
    <property type="entry name" value="G PATCH AND KOW-CONTAINING"/>
    <property type="match status" value="1"/>
</dbReference>
<name>A0ABR3GP60_9PEZI</name>
<dbReference type="PROSITE" id="PS50174">
    <property type="entry name" value="G_PATCH"/>
    <property type="match status" value="1"/>
</dbReference>
<comment type="caution">
    <text evidence="7">The sequence shown here is derived from an EMBL/GenBank/DDBJ whole genome shotgun (WGS) entry which is preliminary data.</text>
</comment>
<evidence type="ECO:0000256" key="3">
    <source>
        <dbReference type="ARBA" id="ARBA00023242"/>
    </source>
</evidence>
<evidence type="ECO:0000313" key="7">
    <source>
        <dbReference type="EMBL" id="KAL0637723.1"/>
    </source>
</evidence>
<accession>A0ABR3GP60</accession>
<keyword evidence="4" id="KW-0508">mRNA splicing</keyword>
<sequence>MASKIPPATSSSSFSISLGPAKPKPPPRKSAPTFTAKRSAAHLDSDDEDHHHDEHATKVQLVTGFDSTRGGALDLDDAPKETRGPLVIPKQSNRNWREEAERRRGGGPTKKPIYLPPEALAKQNGVQHQPEDLVEPDAVEQKFGLQVFERKPEDAISAEIQLPLPTIPVVPQTEEDLALAALLRGDTSAPSTLVLAPVATAAGNDWRSARAAVVNEDAAFKTDVASRPEMASLEDYAAVPVEEFGAALLRGMGWKEGDEVGKRRGTATKPRVVEKRPAFLGIGAKAKEEVPELGTWGRGDKRRRGGRQDTTYVPVIMVDKKTGRVVDQAEADAVVAAVAAAAATATNGTANEEQEKGGRDRDRAKEPPKREKSRDRGGRSERTERRDRERSYDSSDRRRRDRDRGGRDSGRERDRDNGRDRERSNRKDDERDRRRGDDRRRDERRDRDRRDRH</sequence>
<dbReference type="Proteomes" id="UP001447188">
    <property type="component" value="Unassembled WGS sequence"/>
</dbReference>
<feature type="compositionally biased region" description="Basic and acidic residues" evidence="5">
    <location>
        <begin position="41"/>
        <end position="57"/>
    </location>
</feature>
<gene>
    <name evidence="7" type="primary">spp2</name>
    <name evidence="7" type="ORF">Q9L58_003283</name>
</gene>
<evidence type="ECO:0000313" key="8">
    <source>
        <dbReference type="Proteomes" id="UP001447188"/>
    </source>
</evidence>
<comment type="subcellular location">
    <subcellularLocation>
        <location evidence="1 4">Nucleus</location>
    </subcellularLocation>
</comment>
<dbReference type="EMBL" id="JBBBZM010000031">
    <property type="protein sequence ID" value="KAL0637723.1"/>
    <property type="molecule type" value="Genomic_DNA"/>
</dbReference>
<dbReference type="InterPro" id="IPR000467">
    <property type="entry name" value="G_patch_dom"/>
</dbReference>
<keyword evidence="4" id="KW-0507">mRNA processing</keyword>
<dbReference type="Pfam" id="PF12656">
    <property type="entry name" value="G-patch_2"/>
    <property type="match status" value="1"/>
</dbReference>
<evidence type="ECO:0000256" key="1">
    <source>
        <dbReference type="ARBA" id="ARBA00004123"/>
    </source>
</evidence>
<dbReference type="InterPro" id="IPR026822">
    <property type="entry name" value="Spp2/MOS2_G-patch"/>
</dbReference>
<comment type="function">
    <text evidence="4">Involved in spliceosome maturation and the first step of pre-mRNA splicing.</text>
</comment>
<organism evidence="7 8">
    <name type="scientific">Discina gigas</name>
    <dbReference type="NCBI Taxonomy" id="1032678"/>
    <lineage>
        <taxon>Eukaryota</taxon>
        <taxon>Fungi</taxon>
        <taxon>Dikarya</taxon>
        <taxon>Ascomycota</taxon>
        <taxon>Pezizomycotina</taxon>
        <taxon>Pezizomycetes</taxon>
        <taxon>Pezizales</taxon>
        <taxon>Discinaceae</taxon>
        <taxon>Discina</taxon>
    </lineage>
</organism>
<feature type="region of interest" description="Disordered" evidence="5">
    <location>
        <begin position="1"/>
        <end position="115"/>
    </location>
</feature>
<dbReference type="PANTHER" id="PTHR15818:SF2">
    <property type="entry name" value="G-PATCH DOMAIN AND KOW MOTIFS-CONTAINING PROTEIN"/>
    <property type="match status" value="1"/>
</dbReference>